<proteinExistence type="predicted"/>
<comment type="caution">
    <text evidence="1">The sequence shown here is derived from an EMBL/GenBank/DDBJ whole genome shotgun (WGS) entry which is preliminary data.</text>
</comment>
<dbReference type="Proteomes" id="UP001283361">
    <property type="component" value="Unassembled WGS sequence"/>
</dbReference>
<organism evidence="1 2">
    <name type="scientific">Elysia crispata</name>
    <name type="common">lettuce slug</name>
    <dbReference type="NCBI Taxonomy" id="231223"/>
    <lineage>
        <taxon>Eukaryota</taxon>
        <taxon>Metazoa</taxon>
        <taxon>Spiralia</taxon>
        <taxon>Lophotrochozoa</taxon>
        <taxon>Mollusca</taxon>
        <taxon>Gastropoda</taxon>
        <taxon>Heterobranchia</taxon>
        <taxon>Euthyneura</taxon>
        <taxon>Panpulmonata</taxon>
        <taxon>Sacoglossa</taxon>
        <taxon>Placobranchoidea</taxon>
        <taxon>Plakobranchidae</taxon>
        <taxon>Elysia</taxon>
    </lineage>
</organism>
<gene>
    <name evidence="1" type="ORF">RRG08_003942</name>
</gene>
<dbReference type="EMBL" id="JAWDGP010006505">
    <property type="protein sequence ID" value="KAK3739711.1"/>
    <property type="molecule type" value="Genomic_DNA"/>
</dbReference>
<protein>
    <submittedName>
        <fullName evidence="1">Uncharacterized protein</fullName>
    </submittedName>
</protein>
<evidence type="ECO:0000313" key="1">
    <source>
        <dbReference type="EMBL" id="KAK3739711.1"/>
    </source>
</evidence>
<sequence>MLLEPITVMTRSRTVSLMSYRRQFYRCFLSSYKFKAAGAKGSNKLVSQTYFKLFSLVKQTDRNNLTRGYDFCSWPRQVVRIDTPMAE</sequence>
<name>A0AAE1CWD2_9GAST</name>
<evidence type="ECO:0000313" key="2">
    <source>
        <dbReference type="Proteomes" id="UP001283361"/>
    </source>
</evidence>
<keyword evidence="2" id="KW-1185">Reference proteome</keyword>
<dbReference type="AlphaFoldDB" id="A0AAE1CWD2"/>
<accession>A0AAE1CWD2</accession>
<reference evidence="1" key="1">
    <citation type="journal article" date="2023" name="G3 (Bethesda)">
        <title>A reference genome for the long-term kleptoplast-retaining sea slug Elysia crispata morphotype clarki.</title>
        <authorList>
            <person name="Eastman K.E."/>
            <person name="Pendleton A.L."/>
            <person name="Shaikh M.A."/>
            <person name="Suttiyut T."/>
            <person name="Ogas R."/>
            <person name="Tomko P."/>
            <person name="Gavelis G."/>
            <person name="Widhalm J.R."/>
            <person name="Wisecaver J.H."/>
        </authorList>
    </citation>
    <scope>NUCLEOTIDE SEQUENCE</scope>
    <source>
        <strain evidence="1">ECLA1</strain>
    </source>
</reference>